<organism evidence="1 2">
    <name type="scientific">Burkholderia singularis</name>
    <dbReference type="NCBI Taxonomy" id="1503053"/>
    <lineage>
        <taxon>Bacteria</taxon>
        <taxon>Pseudomonadati</taxon>
        <taxon>Pseudomonadota</taxon>
        <taxon>Betaproteobacteria</taxon>
        <taxon>Burkholderiales</taxon>
        <taxon>Burkholderiaceae</taxon>
        <taxon>Burkholderia</taxon>
        <taxon>pseudomallei group</taxon>
    </lineage>
</organism>
<evidence type="ECO:0000313" key="2">
    <source>
        <dbReference type="Proteomes" id="UP000198460"/>
    </source>
</evidence>
<dbReference type="AlphaFoldDB" id="A0A238H9Y4"/>
<name>A0A238H9Y4_9BURK</name>
<dbReference type="Proteomes" id="UP000198460">
    <property type="component" value="Unassembled WGS sequence"/>
</dbReference>
<reference evidence="1 2" key="1">
    <citation type="submission" date="2017-04" db="EMBL/GenBank/DDBJ databases">
        <authorList>
            <person name="Afonso C.L."/>
            <person name="Miller P.J."/>
            <person name="Scott M.A."/>
            <person name="Spackman E."/>
            <person name="Goraichik I."/>
            <person name="Dimitrov K.M."/>
            <person name="Suarez D.L."/>
            <person name="Swayne D.E."/>
        </authorList>
    </citation>
    <scope>NUCLEOTIDE SEQUENCE [LARGE SCALE GENOMIC DNA]</scope>
    <source>
        <strain evidence="1">LMG 28154</strain>
    </source>
</reference>
<protein>
    <submittedName>
        <fullName evidence="1">Uncharacterized protein</fullName>
    </submittedName>
</protein>
<sequence>MDGGSHRDAIRRFLFERESAVCRKRERYSSAIRYFTFACGCVKASAMQQAPGKPVSICTLLSFSSLF</sequence>
<accession>A0A238H9Y4</accession>
<gene>
    <name evidence="1" type="ORF">BSIN_4900</name>
</gene>
<dbReference type="EMBL" id="FXAN01000091">
    <property type="protein sequence ID" value="SMG02134.1"/>
    <property type="molecule type" value="Genomic_DNA"/>
</dbReference>
<proteinExistence type="predicted"/>
<evidence type="ECO:0000313" key="1">
    <source>
        <dbReference type="EMBL" id="SMG02134.1"/>
    </source>
</evidence>